<dbReference type="RefSeq" id="WP_117557301.1">
    <property type="nucleotide sequence ID" value="NZ_QSOV01000006.1"/>
</dbReference>
<keyword evidence="5 13" id="KW-0255">Endonuclease</keyword>
<feature type="binding site" evidence="13">
    <location>
        <position position="10"/>
    </location>
    <ligand>
        <name>Mg(2+)</name>
        <dbReference type="ChEBI" id="CHEBI:18420"/>
        <label>1</label>
    </ligand>
</feature>
<dbReference type="GO" id="GO:0051607">
    <property type="term" value="P:defense response to virus"/>
    <property type="evidence" value="ECO:0007669"/>
    <property type="project" value="UniProtKB-UniRule"/>
</dbReference>
<evidence type="ECO:0000259" key="14">
    <source>
        <dbReference type="PROSITE" id="PS51749"/>
    </source>
</evidence>
<dbReference type="GO" id="GO:0004519">
    <property type="term" value="F:endonuclease activity"/>
    <property type="evidence" value="ECO:0007669"/>
    <property type="project" value="UniProtKB-UniRule"/>
</dbReference>
<name>A0A3E4GQF8_9FIRM</name>
<comment type="function">
    <text evidence="13">CRISPR (clustered regularly interspaced short palindromic repeat) is an adaptive immune system that provides protection against mobile genetic elements (viruses, transposable elements and conjugative plasmids). CRISPR clusters contain spacers, sequences complementary to antecedent mobile elements, and target invading nucleic acids. CRISPR clusters are transcribed and processed into CRISPR RNA (crRNA). In type II CRISPR systems correct processing of pre-crRNA requires a trans-encoded small RNA (tracrRNA), endogenous ribonuclease 3 (rnc) and this protein. The tracrRNA serves as a guide for ribonuclease 3-aided processing of pre-crRNA. Subsequently Cas9/crRNA/tracrRNA endonucleolytically cleaves linear or circular dsDNA target complementary to the spacer; Cas9 is inactive in the absence of the 2 guide RNAs (gRNA). Cas9 recognizes the protospacer adjacent motif (PAM) in the CRISPR repeat sequences to help distinguish self versus nonself, as targets within the bacterial CRISPR locus do not have PAMs. PAM recognition is also required for catalytic activity.</text>
</comment>
<dbReference type="Pfam" id="PF16593">
    <property type="entry name" value="Cas9-BH"/>
    <property type="match status" value="1"/>
</dbReference>
<dbReference type="EC" id="3.1.-.-" evidence="13"/>
<keyword evidence="8 13" id="KW-0694">RNA-binding</keyword>
<feature type="binding site" evidence="13">
    <location>
        <position position="776"/>
    </location>
    <ligand>
        <name>Mg(2+)</name>
        <dbReference type="ChEBI" id="CHEBI:18420"/>
        <label>1</label>
    </ligand>
</feature>
<feature type="active site" description="For RuvC-like nuclease domain" evidence="13">
    <location>
        <position position="10"/>
    </location>
</feature>
<evidence type="ECO:0000256" key="13">
    <source>
        <dbReference type="HAMAP-Rule" id="MF_01480"/>
    </source>
</evidence>
<keyword evidence="3 13" id="KW-0540">Nuclease</keyword>
<dbReference type="HAMAP" id="MF_01480">
    <property type="entry name" value="Cas9"/>
    <property type="match status" value="1"/>
</dbReference>
<keyword evidence="7 13" id="KW-0460">Magnesium</keyword>
<evidence type="ECO:0000256" key="9">
    <source>
        <dbReference type="ARBA" id="ARBA00023118"/>
    </source>
</evidence>
<evidence type="ECO:0000313" key="15">
    <source>
        <dbReference type="EMBL" id="RGJ23780.1"/>
    </source>
</evidence>
<evidence type="ECO:0000256" key="7">
    <source>
        <dbReference type="ARBA" id="ARBA00022842"/>
    </source>
</evidence>
<dbReference type="GO" id="GO:0043571">
    <property type="term" value="P:maintenance of CRISPR repeat elements"/>
    <property type="evidence" value="ECO:0007669"/>
    <property type="project" value="UniProtKB-UniRule"/>
</dbReference>
<dbReference type="InterPro" id="IPR033114">
    <property type="entry name" value="HNH_CAS9"/>
</dbReference>
<proteinExistence type="inferred from homology"/>
<protein>
    <recommendedName>
        <fullName evidence="13">CRISPR-associated endonuclease Cas9</fullName>
        <ecNumber evidence="13">3.1.-.-</ecNumber>
    </recommendedName>
</protein>
<evidence type="ECO:0000256" key="10">
    <source>
        <dbReference type="ARBA" id="ARBA00023125"/>
    </source>
</evidence>
<evidence type="ECO:0000256" key="1">
    <source>
        <dbReference type="ARBA" id="ARBA00001946"/>
    </source>
</evidence>
<evidence type="ECO:0000313" key="16">
    <source>
        <dbReference type="Proteomes" id="UP000260655"/>
    </source>
</evidence>
<evidence type="ECO:0000256" key="6">
    <source>
        <dbReference type="ARBA" id="ARBA00022801"/>
    </source>
</evidence>
<dbReference type="Proteomes" id="UP000260655">
    <property type="component" value="Unassembled WGS sequence"/>
</dbReference>
<organism evidence="15 16">
    <name type="scientific">Coprococcus comes</name>
    <dbReference type="NCBI Taxonomy" id="410072"/>
    <lineage>
        <taxon>Bacteria</taxon>
        <taxon>Bacillati</taxon>
        <taxon>Bacillota</taxon>
        <taxon>Clostridia</taxon>
        <taxon>Lachnospirales</taxon>
        <taxon>Lachnospiraceae</taxon>
        <taxon>Coprococcus</taxon>
    </lineage>
</organism>
<feature type="binding site" evidence="13">
    <location>
        <position position="10"/>
    </location>
    <ligand>
        <name>Mg(2+)</name>
        <dbReference type="ChEBI" id="CHEBI:18420"/>
        <label>2</label>
    </ligand>
</feature>
<evidence type="ECO:0000256" key="12">
    <source>
        <dbReference type="ARBA" id="ARBA00046380"/>
    </source>
</evidence>
<comment type="similarity">
    <text evidence="2">Belongs to the CRISPR-associated protein Cas9 family. Subtype II-A subfamily.</text>
</comment>
<keyword evidence="9 13" id="KW-0051">Antiviral defense</keyword>
<evidence type="ECO:0000256" key="11">
    <source>
        <dbReference type="ARBA" id="ARBA00023211"/>
    </source>
</evidence>
<keyword evidence="6 13" id="KW-0378">Hydrolase</keyword>
<dbReference type="Pfam" id="PF16595">
    <property type="entry name" value="Cas9_PI"/>
    <property type="match status" value="1"/>
</dbReference>
<dbReference type="GO" id="GO:0003723">
    <property type="term" value="F:RNA binding"/>
    <property type="evidence" value="ECO:0007669"/>
    <property type="project" value="UniProtKB-UniRule"/>
</dbReference>
<dbReference type="Pfam" id="PF22702">
    <property type="entry name" value="Cas9_RuvC"/>
    <property type="match status" value="1"/>
</dbReference>
<dbReference type="InterPro" id="IPR055228">
    <property type="entry name" value="Cas9_RuvC"/>
</dbReference>
<feature type="active site" description="Proton acceptor for HNH nuclease domain" evidence="13">
    <location>
        <position position="853"/>
    </location>
</feature>
<evidence type="ECO:0000256" key="2">
    <source>
        <dbReference type="ARBA" id="ARBA00005244"/>
    </source>
</evidence>
<dbReference type="InterPro" id="IPR032240">
    <property type="entry name" value="Cas9_REC"/>
</dbReference>
<dbReference type="GO" id="GO:0003677">
    <property type="term" value="F:DNA binding"/>
    <property type="evidence" value="ECO:0007669"/>
    <property type="project" value="UniProtKB-UniRule"/>
</dbReference>
<comment type="subunit">
    <text evidence="12 13">Monomer. Binds crRNA and tracrRNA.</text>
</comment>
<keyword evidence="4 13" id="KW-0479">Metal-binding</keyword>
<evidence type="ECO:0000256" key="3">
    <source>
        <dbReference type="ARBA" id="ARBA00022722"/>
    </source>
</evidence>
<evidence type="ECO:0000256" key="5">
    <source>
        <dbReference type="ARBA" id="ARBA00022759"/>
    </source>
</evidence>
<comment type="caution">
    <text evidence="15">The sequence shown here is derived from an EMBL/GenBank/DDBJ whole genome shotgun (WGS) entry which is preliminary data.</text>
</comment>
<dbReference type="InterPro" id="IPR028629">
    <property type="entry name" value="Cas9"/>
</dbReference>
<dbReference type="GO" id="GO:0016787">
    <property type="term" value="F:hydrolase activity"/>
    <property type="evidence" value="ECO:0007669"/>
    <property type="project" value="UniProtKB-KW"/>
</dbReference>
<gene>
    <name evidence="13 15" type="primary">cas9</name>
    <name evidence="15" type="ORF">DXD67_07325</name>
</gene>
<dbReference type="InterPro" id="IPR032239">
    <property type="entry name" value="Cas9-BH"/>
</dbReference>
<evidence type="ECO:0000256" key="8">
    <source>
        <dbReference type="ARBA" id="ARBA00022884"/>
    </source>
</evidence>
<dbReference type="InterPro" id="IPR032237">
    <property type="entry name" value="Cas9_PI"/>
</dbReference>
<dbReference type="PROSITE" id="PS51749">
    <property type="entry name" value="HNH_CAS9"/>
    <property type="match status" value="1"/>
</dbReference>
<comment type="domain">
    <text evidence="13">Has 2 endonuclease domains. The discontinuous RuvC-like domain cleaves the target DNA noncomplementary to crRNA while the HNH nuclease domain cleaves the target DNA complementary to crRNA.</text>
</comment>
<feature type="binding site" evidence="13">
    <location>
        <position position="776"/>
    </location>
    <ligand>
        <name>Mg(2+)</name>
        <dbReference type="ChEBI" id="CHEBI:18420"/>
        <label>2</label>
    </ligand>
</feature>
<sequence>MDQEYFLGLDMGTGSLGWAVTDSEYQILRRHGKALWGVRLFESALTAEERRTFRTARRRLDRRNWRVQILQELFAEEISKVDPGFFLRMKESKYYPEDKRDITGNCPELPYALFVDKDYTDKDYHREFPTIYHLRKKLMETQETPDIRLVYLAFHHTMKHRGHFLLSGDISNIKEFKGTFLQLTKNLKDEELNWTLELSDEDIQFIEQILKDKTLTKSTKRSRLIKELKAKTGCEKAVCNLISGGTVKLSDIFENDALDECEKPKISFSDNGYDEYIGVVEADLGEQYYIIESAKAVYDWSVLVEILGDSSSISEAKVKTYEKHKADLQYLKKVVREYLSPEEYKRIFVDTEEKLNNYSAYIGMTKKNGKKVDLQGKQCNKDEFYDFLKKNVVKKITDKDVVTYLEKELDQGTFLPKQVNKDNGVIPYQVHLYELKKIISNLEDKIPFIKGNAEKIIQLFEFRIPYYVGPLGKNEEGTAGKFSWAVRKSDEKIYPWNFNDVIDVEESAEKFIRRMTNKCTYLVGEDVLPKDSLLYSKYMVLNELNNLRLNGEKISVELKQQLYTEVFCRYRKVTMKKLKNYLIHEGVTDKKVEITGVDGDFKAQLTAYHDFKEKLTDISLSQKGKEEIILNVVLFGDDKKLLKQRIKKLHPELSEKQIKSICTLSYKGWGRLSKTFLEEITAPAPETGEVWNLITALWETNDNLMQLLSQKYLFMKGVEEYNSTQKDTELSYKTVKALYVSPAVKRQIWQTLKVVKELQKVMGQAPKRVFVEMAREKQESKRTKSRKKQLIDLYKKCKDEEKDWIAELNKQEDHQLRSDKLYLYYTQKGRCMYSGEVINIEDLWDNTKYDIDHIYPQSKTMDDSLNNRVLVKKEYNATKSDTYPIKESIRKDRKAFWKSLLDEGFISKEKYERLIRNTELSADELARFIDRQLVETRQSTKAVAEILRQVFPDTEIVYVKARNVSRFRQDFDLIKVREMNDYHHAKDAYLNIVVGNSYYTKFTKNAAWFVKENPGRSYNLKKMFVDKDIVRNGEIAWRAGNSGTIVTVKNVMRKNNILVTRKAYEVKGGLFDQQLMKKGKGQIPVKGKDERLTVAKYGGYNKATGVYFMLVKSKDKKGNEIRTLEFVPLYLKNQIEKDDYVAIEYLKNERKLMEPEVLLKKIKTDTLFSVDGFKMWLSGRTGGQLIFKGANQLLLSEENAATLKKIGKYVQRRKENKDTTLNIYDGIEEGALEKLYDTFLEKLEKTVYRIRLSAQAKTLTDKKEKFMQLSKEDKCIVLFEILHMFQCQSANSNLKLIGGPGSAGSIKINNNITASKQISIINQSPTGIYEEEIDLLKL</sequence>
<reference evidence="15 16" key="1">
    <citation type="submission" date="2018-08" db="EMBL/GenBank/DDBJ databases">
        <title>A genome reference for cultivated species of the human gut microbiota.</title>
        <authorList>
            <person name="Zou Y."/>
            <person name="Xue W."/>
            <person name="Luo G."/>
        </authorList>
    </citation>
    <scope>NUCLEOTIDE SEQUENCE [LARGE SCALE GENOMIC DNA]</scope>
    <source>
        <strain evidence="15 16">TM07-19</strain>
    </source>
</reference>
<feature type="binding site" evidence="13">
    <location>
        <position position="772"/>
    </location>
    <ligand>
        <name>Mg(2+)</name>
        <dbReference type="ChEBI" id="CHEBI:18420"/>
        <label>1</label>
    </ligand>
</feature>
<comment type="similarity">
    <text evidence="13">Belongs to the CRISPR-associated Cas9 family.</text>
</comment>
<evidence type="ECO:0000256" key="4">
    <source>
        <dbReference type="ARBA" id="ARBA00022723"/>
    </source>
</evidence>
<comment type="cofactor">
    <cofactor evidence="1 13">
        <name>Mg(2+)</name>
        <dbReference type="ChEBI" id="CHEBI:18420"/>
    </cofactor>
</comment>
<dbReference type="Pfam" id="PF16592">
    <property type="entry name" value="Cas9_REC"/>
    <property type="match status" value="1"/>
</dbReference>
<dbReference type="Pfam" id="PF13395">
    <property type="entry name" value="HNH_4"/>
    <property type="match status" value="1"/>
</dbReference>
<dbReference type="GO" id="GO:0046872">
    <property type="term" value="F:metal ion binding"/>
    <property type="evidence" value="ECO:0007669"/>
    <property type="project" value="UniProtKB-UniRule"/>
</dbReference>
<accession>A0A3E4GQF8</accession>
<dbReference type="EMBL" id="QSOV01000006">
    <property type="protein sequence ID" value="RGJ23780.1"/>
    <property type="molecule type" value="Genomic_DNA"/>
</dbReference>
<dbReference type="InterPro" id="IPR003615">
    <property type="entry name" value="HNH_nuc"/>
</dbReference>
<keyword evidence="11" id="KW-0464">Manganese</keyword>
<dbReference type="NCBIfam" id="TIGR01865">
    <property type="entry name" value="cas_Csn1"/>
    <property type="match status" value="1"/>
</dbReference>
<feature type="domain" description="HNH Cas9-type" evidence="14">
    <location>
        <begin position="772"/>
        <end position="933"/>
    </location>
</feature>
<dbReference type="Gene3D" id="1.10.30.50">
    <property type="match status" value="1"/>
</dbReference>
<keyword evidence="10 13" id="KW-0238">DNA-binding</keyword>
<feature type="binding site" evidence="13">
    <location>
        <position position="984"/>
    </location>
    <ligand>
        <name>Mg(2+)</name>
        <dbReference type="ChEBI" id="CHEBI:18420"/>
        <label>2</label>
    </ligand>
</feature>